<protein>
    <submittedName>
        <fullName evidence="5">Uncharacterized protein LOC108989471 isoform X1</fullName>
    </submittedName>
</protein>
<dbReference type="OrthoDB" id="1935860at2759"/>
<dbReference type="AlphaFoldDB" id="A0A2I4EGV7"/>
<dbReference type="STRING" id="51240.A0A2I4EGV7"/>
<dbReference type="KEGG" id="jre:108989471"/>
<name>A0A2I4EGV7_JUGRE</name>
<dbReference type="InterPro" id="IPR005513">
    <property type="entry name" value="LEA_1"/>
</dbReference>
<sequence length="105" mass="11505">MPVIPPLLRSSCEQRLGECGKMQAVKDKLQDMNAMRKAKAAANEEEKAEQDLAKARMEVAREVRLMELHVARAGEKAEREVSKHATKNPNAGCSVDSTDKGAMAI</sequence>
<dbReference type="Gramene" id="Jr05_01830_p1">
    <property type="protein sequence ID" value="cds.Jr05_01830_p1"/>
    <property type="gene ID" value="Jr05_01830"/>
</dbReference>
<evidence type="ECO:0000313" key="4">
    <source>
        <dbReference type="Proteomes" id="UP000235220"/>
    </source>
</evidence>
<dbReference type="GO" id="GO:0009793">
    <property type="term" value="P:embryo development ending in seed dormancy"/>
    <property type="evidence" value="ECO:0007669"/>
    <property type="project" value="InterPro"/>
</dbReference>
<dbReference type="PANTHER" id="PTHR33493:SF3">
    <property type="entry name" value="LATE EMBRYOGENESIS ABUNDANT PROTEIN, LEA_1 SUBGROUP"/>
    <property type="match status" value="1"/>
</dbReference>
<accession>A0A2I4EGV7</accession>
<organism evidence="4 5">
    <name type="scientific">Juglans regia</name>
    <name type="common">English walnut</name>
    <dbReference type="NCBI Taxonomy" id="51240"/>
    <lineage>
        <taxon>Eukaryota</taxon>
        <taxon>Viridiplantae</taxon>
        <taxon>Streptophyta</taxon>
        <taxon>Embryophyta</taxon>
        <taxon>Tracheophyta</taxon>
        <taxon>Spermatophyta</taxon>
        <taxon>Magnoliopsida</taxon>
        <taxon>eudicotyledons</taxon>
        <taxon>Gunneridae</taxon>
        <taxon>Pentapetalae</taxon>
        <taxon>rosids</taxon>
        <taxon>fabids</taxon>
        <taxon>Fagales</taxon>
        <taxon>Juglandaceae</taxon>
        <taxon>Juglans</taxon>
    </lineage>
</organism>
<evidence type="ECO:0000256" key="3">
    <source>
        <dbReference type="SAM" id="MobiDB-lite"/>
    </source>
</evidence>
<dbReference type="RefSeq" id="XP_018818636.1">
    <property type="nucleotide sequence ID" value="XM_018963091.2"/>
</dbReference>
<keyword evidence="2" id="KW-0175">Coiled coil</keyword>
<gene>
    <name evidence="5" type="primary">LOC108989471</name>
</gene>
<feature type="coiled-coil region" evidence="2">
    <location>
        <begin position="25"/>
        <end position="58"/>
    </location>
</feature>
<dbReference type="GeneID" id="108989471"/>
<evidence type="ECO:0000256" key="1">
    <source>
        <dbReference type="ARBA" id="ARBA00010975"/>
    </source>
</evidence>
<evidence type="ECO:0000313" key="5">
    <source>
        <dbReference type="RefSeq" id="XP_018818636.1"/>
    </source>
</evidence>
<evidence type="ECO:0000256" key="2">
    <source>
        <dbReference type="SAM" id="Coils"/>
    </source>
</evidence>
<dbReference type="Proteomes" id="UP000235220">
    <property type="component" value="Chromosome 5"/>
</dbReference>
<dbReference type="Pfam" id="PF03760">
    <property type="entry name" value="LEA_1"/>
    <property type="match status" value="1"/>
</dbReference>
<reference evidence="5" key="1">
    <citation type="submission" date="2025-08" db="UniProtKB">
        <authorList>
            <consortium name="RefSeq"/>
        </authorList>
    </citation>
    <scope>IDENTIFICATION</scope>
    <source>
        <tissue evidence="5">Leaves</tissue>
    </source>
</reference>
<keyword evidence="4" id="KW-1185">Reference proteome</keyword>
<feature type="region of interest" description="Disordered" evidence="3">
    <location>
        <begin position="73"/>
        <end position="105"/>
    </location>
</feature>
<dbReference type="PANTHER" id="PTHR33493">
    <property type="entry name" value="LATE EMBRYOGENESIS ABUNDANT PROTEIN 6-RELATED"/>
    <property type="match status" value="1"/>
</dbReference>
<comment type="similarity">
    <text evidence="1">Belongs to the LEA type 1 family.</text>
</comment>
<feature type="compositionally biased region" description="Basic and acidic residues" evidence="3">
    <location>
        <begin position="73"/>
        <end position="83"/>
    </location>
</feature>
<proteinExistence type="inferred from homology"/>